<accession>A0A8H6FGV2</accession>
<reference evidence="2 3" key="1">
    <citation type="journal article" date="2020" name="Genomics">
        <title>Complete, high-quality genomes from long-read metagenomic sequencing of two wolf lichen thalli reveals enigmatic genome architecture.</title>
        <authorList>
            <person name="McKenzie S.K."/>
            <person name="Walston R.F."/>
            <person name="Allen J.L."/>
        </authorList>
    </citation>
    <scope>NUCLEOTIDE SEQUENCE [LARGE SCALE GENOMIC DNA]</scope>
    <source>
        <strain evidence="2">WasteWater2</strain>
    </source>
</reference>
<feature type="region of interest" description="Disordered" evidence="1">
    <location>
        <begin position="129"/>
        <end position="159"/>
    </location>
</feature>
<protein>
    <submittedName>
        <fullName evidence="2">Uncharacterized protein</fullName>
    </submittedName>
</protein>
<dbReference type="OrthoDB" id="5405369at2759"/>
<dbReference type="Proteomes" id="UP000578531">
    <property type="component" value="Unassembled WGS sequence"/>
</dbReference>
<gene>
    <name evidence="2" type="ORF">HO173_012086</name>
</gene>
<dbReference type="EMBL" id="JACCJC010000083">
    <property type="protein sequence ID" value="KAF6227646.1"/>
    <property type="molecule type" value="Genomic_DNA"/>
</dbReference>
<feature type="region of interest" description="Disordered" evidence="1">
    <location>
        <begin position="73"/>
        <end position="108"/>
    </location>
</feature>
<evidence type="ECO:0000313" key="3">
    <source>
        <dbReference type="Proteomes" id="UP000578531"/>
    </source>
</evidence>
<comment type="caution">
    <text evidence="2">The sequence shown here is derived from an EMBL/GenBank/DDBJ whole genome shotgun (WGS) entry which is preliminary data.</text>
</comment>
<proteinExistence type="predicted"/>
<name>A0A8H6FGV2_9LECA</name>
<feature type="compositionally biased region" description="Basic and acidic residues" evidence="1">
    <location>
        <begin position="148"/>
        <end position="159"/>
    </location>
</feature>
<feature type="compositionally biased region" description="Low complexity" evidence="1">
    <location>
        <begin position="73"/>
        <end position="82"/>
    </location>
</feature>
<feature type="compositionally biased region" description="Polar residues" evidence="1">
    <location>
        <begin position="131"/>
        <end position="145"/>
    </location>
</feature>
<dbReference type="AlphaFoldDB" id="A0A8H6FGV2"/>
<dbReference type="RefSeq" id="XP_037159137.1">
    <property type="nucleotide sequence ID" value="XM_037313959.1"/>
</dbReference>
<organism evidence="2 3">
    <name type="scientific">Letharia columbiana</name>
    <dbReference type="NCBI Taxonomy" id="112416"/>
    <lineage>
        <taxon>Eukaryota</taxon>
        <taxon>Fungi</taxon>
        <taxon>Dikarya</taxon>
        <taxon>Ascomycota</taxon>
        <taxon>Pezizomycotina</taxon>
        <taxon>Lecanoromycetes</taxon>
        <taxon>OSLEUM clade</taxon>
        <taxon>Lecanoromycetidae</taxon>
        <taxon>Lecanorales</taxon>
        <taxon>Lecanorineae</taxon>
        <taxon>Parmeliaceae</taxon>
        <taxon>Letharia</taxon>
    </lineage>
</organism>
<evidence type="ECO:0000256" key="1">
    <source>
        <dbReference type="SAM" id="MobiDB-lite"/>
    </source>
</evidence>
<keyword evidence="3" id="KW-1185">Reference proteome</keyword>
<dbReference type="GeneID" id="59293723"/>
<evidence type="ECO:0000313" key="2">
    <source>
        <dbReference type="EMBL" id="KAF6227646.1"/>
    </source>
</evidence>
<sequence>MATYIHLTEDGPSATADAHLEDTETVFWSNLEGGLSLLAVNLPSLWAIIGKMSSPASQLVASIRSALSLRSFGSGSHHSSNSRTRKATRGAIGGGGVVDGANKHSDESQVRIHETIEGQSTEWHRLRQIDSQETDVNAPRVSNGTDYDAERADNHSSMV</sequence>